<feature type="active site" description="Proton acceptor" evidence="6">
    <location>
        <position position="158"/>
    </location>
</feature>
<name>A0A1I6GSL1_9EURY</name>
<feature type="site" description="Transition state stabilizer" evidence="6">
    <location>
        <position position="317"/>
    </location>
</feature>
<evidence type="ECO:0000256" key="2">
    <source>
        <dbReference type="ARBA" id="ARBA00022842"/>
    </source>
</evidence>
<dbReference type="SUPFAM" id="SSF54966">
    <property type="entry name" value="RuBisCO, large subunit, small (N-terminal) domain"/>
    <property type="match status" value="1"/>
</dbReference>
<dbReference type="PANTHER" id="PTHR42704">
    <property type="entry name" value="RIBULOSE BISPHOSPHATE CARBOXYLASE"/>
    <property type="match status" value="1"/>
</dbReference>
<dbReference type="Pfam" id="PF00016">
    <property type="entry name" value="RuBisCO_large"/>
    <property type="match status" value="1"/>
</dbReference>
<dbReference type="SUPFAM" id="SSF51649">
    <property type="entry name" value="RuBisCo, C-terminal domain"/>
    <property type="match status" value="1"/>
</dbReference>
<accession>A0A1I6GSL1</accession>
<feature type="modified residue" description="N6-carboxylysine" evidence="6">
    <location>
        <position position="184"/>
    </location>
</feature>
<comment type="catalytic activity">
    <reaction evidence="6">
        <text>D-ribulose 1,5-bisphosphate + O2 = 2-phosphoglycolate + (2R)-3-phosphoglycerate + 2 H(+)</text>
        <dbReference type="Rhea" id="RHEA:36631"/>
        <dbReference type="ChEBI" id="CHEBI:15378"/>
        <dbReference type="ChEBI" id="CHEBI:15379"/>
        <dbReference type="ChEBI" id="CHEBI:57870"/>
        <dbReference type="ChEBI" id="CHEBI:58033"/>
        <dbReference type="ChEBI" id="CHEBI:58272"/>
    </reaction>
</comment>
<keyword evidence="2 6" id="KW-0460">Magnesium</keyword>
<feature type="binding site" evidence="6">
    <location>
        <position position="187"/>
    </location>
    <ligand>
        <name>Mg(2+)</name>
        <dbReference type="ChEBI" id="CHEBI:18420"/>
    </ligand>
</feature>
<feature type="domain" description="Ribulose bisphosphate carboxylase large subunit ferrodoxin-like N-terminal" evidence="8">
    <location>
        <begin position="8"/>
        <end position="125"/>
    </location>
</feature>
<dbReference type="EC" id="4.1.1.39" evidence="6"/>
<feature type="active site" description="Proton acceptor" evidence="6">
    <location>
        <position position="276"/>
    </location>
</feature>
<keyword evidence="5 6" id="KW-0120">Carbon dioxide fixation</keyword>
<protein>
    <recommendedName>
        <fullName evidence="6">Ribulose bisphosphate carboxylase</fullName>
        <shortName evidence="6">RuBisCO</shortName>
        <ecNumber evidence="6">4.1.1.39</ecNumber>
    </recommendedName>
</protein>
<dbReference type="AlphaFoldDB" id="A0A1I6GSL1"/>
<dbReference type="Gene3D" id="3.30.70.150">
    <property type="entry name" value="RuBisCO large subunit, N-terminal domain"/>
    <property type="match status" value="1"/>
</dbReference>
<dbReference type="GO" id="GO:0015977">
    <property type="term" value="P:carbon fixation"/>
    <property type="evidence" value="ECO:0007669"/>
    <property type="project" value="UniProtKB-KW"/>
</dbReference>
<dbReference type="Gene3D" id="3.20.20.110">
    <property type="entry name" value="Ribulose bisphosphate carboxylase, large subunit, C-terminal domain"/>
    <property type="match status" value="1"/>
</dbReference>
<dbReference type="SFLD" id="SFLDS00014">
    <property type="entry name" value="RuBisCO"/>
    <property type="match status" value="1"/>
</dbReference>
<comment type="similarity">
    <text evidence="6">Belongs to the RuBisCO large chain family. Type III subfamily.</text>
</comment>
<dbReference type="GO" id="GO:0006196">
    <property type="term" value="P:AMP catabolic process"/>
    <property type="evidence" value="ECO:0007669"/>
    <property type="project" value="UniProtKB-UniRule"/>
</dbReference>
<dbReference type="InterPro" id="IPR036422">
    <property type="entry name" value="RuBisCO_lsu_N_sf"/>
</dbReference>
<dbReference type="InterPro" id="IPR036376">
    <property type="entry name" value="RuBisCO_lsu_C_sf"/>
</dbReference>
<evidence type="ECO:0000259" key="7">
    <source>
        <dbReference type="Pfam" id="PF00016"/>
    </source>
</evidence>
<comment type="subunit">
    <text evidence="6">Homodimer or homodecamer. In contrast to form I RuBisCO, the form III RuBisCO is composed solely of large subunits.</text>
</comment>
<evidence type="ECO:0000256" key="4">
    <source>
        <dbReference type="ARBA" id="ARBA00023239"/>
    </source>
</evidence>
<feature type="binding site" description="via carbamate group" evidence="6">
    <location>
        <position position="184"/>
    </location>
    <ligand>
        <name>Mg(2+)</name>
        <dbReference type="ChEBI" id="CHEBI:18420"/>
    </ligand>
</feature>
<keyword evidence="10" id="KW-1185">Reference proteome</keyword>
<dbReference type="NCBIfam" id="NF003252">
    <property type="entry name" value="PRK04208.1"/>
    <property type="match status" value="1"/>
</dbReference>
<feature type="binding site" evidence="6">
    <location>
        <position position="160"/>
    </location>
    <ligand>
        <name>substrate</name>
    </ligand>
</feature>
<dbReference type="RefSeq" id="WP_089879492.1">
    <property type="nucleotide sequence ID" value="NZ_FOYS01000002.1"/>
</dbReference>
<dbReference type="InterPro" id="IPR017712">
    <property type="entry name" value="RuBisCO_III"/>
</dbReference>
<feature type="binding site" evidence="6">
    <location>
        <position position="277"/>
    </location>
    <ligand>
        <name>substrate</name>
    </ligand>
</feature>
<comment type="miscellaneous">
    <text evidence="6">Because the Archaea possessing a type III RuBisCO are all anaerobic, it is most likely that only the carboxylase activity of RuBisCO, and not the competitive oxygenase activity (by which RuBP reacts with O(2) to form one molecule of 3-phosphoglycerate and one molecule of 2-phosphoglycolate), is biologically relevant in these strains.</text>
</comment>
<dbReference type="NCBIfam" id="TIGR03326">
    <property type="entry name" value="rubisco_III"/>
    <property type="match status" value="1"/>
</dbReference>
<proteinExistence type="inferred from homology"/>
<dbReference type="GO" id="GO:0000287">
    <property type="term" value="F:magnesium ion binding"/>
    <property type="evidence" value="ECO:0007669"/>
    <property type="project" value="UniProtKB-UniRule"/>
</dbReference>
<comment type="function">
    <text evidence="6">Catalyzes the addition of molecular CO(2) and H(2)O to ribulose 1,5-bisphosphate (RuBP), generating two molecules of 3-phosphoglycerate (3-PGA). Functions in an archaeal AMP degradation pathway, together with AMP phosphorylase and R15P isomerase.</text>
</comment>
<dbReference type="EMBL" id="FOYS01000002">
    <property type="protein sequence ID" value="SFR45212.1"/>
    <property type="molecule type" value="Genomic_DNA"/>
</dbReference>
<evidence type="ECO:0000313" key="10">
    <source>
        <dbReference type="Proteomes" id="UP000243250"/>
    </source>
</evidence>
<evidence type="ECO:0000259" key="8">
    <source>
        <dbReference type="Pfam" id="PF02788"/>
    </source>
</evidence>
<comment type="cofactor">
    <cofactor evidence="6">
        <name>Mg(2+)</name>
        <dbReference type="ChEBI" id="CHEBI:18420"/>
    </cofactor>
    <text evidence="6">Binds 1 Mg(2+) ion per subunit.</text>
</comment>
<evidence type="ECO:0000256" key="1">
    <source>
        <dbReference type="ARBA" id="ARBA00022723"/>
    </source>
</evidence>
<feature type="binding site" evidence="6">
    <location>
        <begin position="367"/>
        <end position="370"/>
    </location>
    <ligand>
        <name>substrate</name>
    </ligand>
</feature>
<comment type="catalytic activity">
    <reaction evidence="6">
        <text>2 (2R)-3-phosphoglycerate + 2 H(+) = D-ribulose 1,5-bisphosphate + CO2 + H2O</text>
        <dbReference type="Rhea" id="RHEA:23124"/>
        <dbReference type="ChEBI" id="CHEBI:15377"/>
        <dbReference type="ChEBI" id="CHEBI:15378"/>
        <dbReference type="ChEBI" id="CHEBI:16526"/>
        <dbReference type="ChEBI" id="CHEBI:57870"/>
        <dbReference type="ChEBI" id="CHEBI:58272"/>
        <dbReference type="EC" id="4.1.1.39"/>
    </reaction>
</comment>
<dbReference type="GO" id="GO:0016984">
    <property type="term" value="F:ribulose-bisphosphate carboxylase activity"/>
    <property type="evidence" value="ECO:0007669"/>
    <property type="project" value="UniProtKB-UniRule"/>
</dbReference>
<dbReference type="STRING" id="555875.SAMN04488124_1482"/>
<reference evidence="10" key="1">
    <citation type="submission" date="2016-10" db="EMBL/GenBank/DDBJ databases">
        <authorList>
            <person name="Varghese N."/>
            <person name="Submissions S."/>
        </authorList>
    </citation>
    <scope>NUCLEOTIDE SEQUENCE [LARGE SCALE GENOMIC DNA]</scope>
    <source>
        <strain evidence="10">CGMCC 1.8711</strain>
    </source>
</reference>
<feature type="binding site" evidence="6">
    <location>
        <position position="309"/>
    </location>
    <ligand>
        <name>substrate</name>
    </ligand>
</feature>
<evidence type="ECO:0000256" key="3">
    <source>
        <dbReference type="ARBA" id="ARBA00023002"/>
    </source>
</evidence>
<keyword evidence="1 6" id="KW-0479">Metal-binding</keyword>
<dbReference type="InterPro" id="IPR033966">
    <property type="entry name" value="RuBisCO"/>
</dbReference>
<evidence type="ECO:0000256" key="6">
    <source>
        <dbReference type="HAMAP-Rule" id="MF_01133"/>
    </source>
</evidence>
<sequence>MAGITYEDFLDLSYEPDASDLVCTFRIAPAEGMSAEAAASRVASESSNGTWAALPTGADFTDMGATAFAIDDADAAGESDVGVAYPAGLFEPGNMAQVLSCIAGNIMGMKAVDSIRLEDCEWPEELVTSFAGPQFGSRVRDEIFGLEADRPILATVPKPKVGLSTKRHAEVGYEAWVGGVDLLKDDENLTDQSFNPYHDRLVESLALRDDAEDETGETKSYLINVTADTNTMLERVDLAAEEGCEYVMVDVITTGWAAVQTVRDRCEDHGIAIHAHRAMHAAFDRLPHHGVSMRVLAQVLRLCGVDQLHTGTAGLGKLANEDTVGINEWMRSDLYGLTDVLPVASGGLHPGLVHDLLDATGTNVCVQAGGGIHGHPDGTRAGAAALRAAVDGYAAGKSLEESAEASPELAVAVEKWGTETPR</sequence>
<feature type="binding site" evidence="6">
    <location>
        <position position="186"/>
    </location>
    <ligand>
        <name>Mg(2+)</name>
        <dbReference type="ChEBI" id="CHEBI:18420"/>
    </ligand>
</feature>
<keyword evidence="4 6" id="KW-0456">Lyase</keyword>
<dbReference type="Pfam" id="PF02788">
    <property type="entry name" value="RuBisCO_large_N"/>
    <property type="match status" value="1"/>
</dbReference>
<dbReference type="SFLD" id="SFLDG00301">
    <property type="entry name" value="RuBisCO-like_proteins"/>
    <property type="match status" value="1"/>
</dbReference>
<dbReference type="Proteomes" id="UP000243250">
    <property type="component" value="Unassembled WGS sequence"/>
</dbReference>
<feature type="domain" description="Ribulose bisphosphate carboxylase large subunit C-terminal" evidence="7">
    <location>
        <begin position="148"/>
        <end position="416"/>
    </location>
</feature>
<dbReference type="OrthoDB" id="52787at2157"/>
<keyword evidence="3 6" id="KW-0560">Oxidoreductase</keyword>
<organism evidence="9 10">
    <name type="scientific">Halogeometricum limi</name>
    <dbReference type="NCBI Taxonomy" id="555875"/>
    <lineage>
        <taxon>Archaea</taxon>
        <taxon>Methanobacteriati</taxon>
        <taxon>Methanobacteriota</taxon>
        <taxon>Stenosarchaea group</taxon>
        <taxon>Halobacteria</taxon>
        <taxon>Halobacteriales</taxon>
        <taxon>Haloferacaceae</taxon>
        <taxon>Halogeometricum</taxon>
    </lineage>
</organism>
<dbReference type="HAMAP" id="MF_01133">
    <property type="entry name" value="RuBisCO_L_type3"/>
    <property type="match status" value="1"/>
</dbReference>
<evidence type="ECO:0000256" key="5">
    <source>
        <dbReference type="ARBA" id="ARBA00023300"/>
    </source>
</evidence>
<dbReference type="InterPro" id="IPR000685">
    <property type="entry name" value="RuBisCO_lsu_C"/>
</dbReference>
<feature type="binding site" evidence="6">
    <location>
        <begin position="345"/>
        <end position="347"/>
    </location>
    <ligand>
        <name>substrate</name>
    </ligand>
</feature>
<gene>
    <name evidence="6" type="primary">rbcL</name>
    <name evidence="9" type="ORF">SAMN04488124_1482</name>
</gene>
<dbReference type="InterPro" id="IPR017443">
    <property type="entry name" value="RuBisCO_lsu_fd_N"/>
</dbReference>
<dbReference type="PANTHER" id="PTHR42704:SF17">
    <property type="entry name" value="RIBULOSE BISPHOSPHATE CARBOXYLASE LARGE CHAIN"/>
    <property type="match status" value="1"/>
</dbReference>
<evidence type="ECO:0000313" key="9">
    <source>
        <dbReference type="EMBL" id="SFR45212.1"/>
    </source>
</evidence>
<dbReference type="GO" id="GO:0016491">
    <property type="term" value="F:oxidoreductase activity"/>
    <property type="evidence" value="ECO:0007669"/>
    <property type="project" value="UniProtKB-KW"/>
</dbReference>